<dbReference type="EMBL" id="BORT01000006">
    <property type="protein sequence ID" value="GIO46969.1"/>
    <property type="molecule type" value="Genomic_DNA"/>
</dbReference>
<dbReference type="InterPro" id="IPR017871">
    <property type="entry name" value="ABC_transporter-like_CS"/>
</dbReference>
<keyword evidence="3 9" id="KW-0067">ATP-binding</keyword>
<dbReference type="FunFam" id="3.40.50.300:FF:000425">
    <property type="entry name" value="Probable ABC transporter, ATP-binding subunit"/>
    <property type="match status" value="1"/>
</dbReference>
<proteinExistence type="predicted"/>
<evidence type="ECO:0000256" key="7">
    <source>
        <dbReference type="ARBA" id="ARBA00070305"/>
    </source>
</evidence>
<evidence type="ECO:0000313" key="10">
    <source>
        <dbReference type="Proteomes" id="UP000682811"/>
    </source>
</evidence>
<dbReference type="InterPro" id="IPR027417">
    <property type="entry name" value="P-loop_NTPase"/>
</dbReference>
<keyword evidence="2" id="KW-0547">Nucleotide-binding</keyword>
<sequence>MSYVQIDQAFKQFGKSVVLQQVCLSVEKGEFVTLLGPSGCGKSTLLRCIAGLETIDSGTIRVNGKDISQLPPQRRNVGMVFQSYALFPNMTVFDNIAFGLKMKKLAREQITAKVNQAIELVHLCGKELSYPHQLSGGQQQRVALARALVTEPDILLLDEPLSALDAKIRKSLQTDLRSIQRDLKMTMIFVTHDQEEAMTISDRILVMNGGNIVQQGKPEHIYASPKNEFVARFIGSYNVLTDRDLIRLTGHSIRPGTYAIRPEVMELYPNGEEHSSSQRQGLWLEGVISSITVRGNVRRYQVRTQDVILTIDELNVPHKVVLDEGLFIRVRIPDEAYTLLA</sequence>
<comment type="caution">
    <text evidence="9">The sequence shown here is derived from an EMBL/GenBank/DDBJ whole genome shotgun (WGS) entry which is preliminary data.</text>
</comment>
<name>A0A919YA24_9BACL</name>
<evidence type="ECO:0000313" key="9">
    <source>
        <dbReference type="EMBL" id="GIO46969.1"/>
    </source>
</evidence>
<feature type="domain" description="ABC transporter" evidence="8">
    <location>
        <begin position="4"/>
        <end position="234"/>
    </location>
</feature>
<dbReference type="SMART" id="SM00382">
    <property type="entry name" value="AAA"/>
    <property type="match status" value="1"/>
</dbReference>
<keyword evidence="1" id="KW-0813">Transport</keyword>
<comment type="catalytic activity">
    <reaction evidence="4">
        <text>a quaternary ammonium(out) + ATP + H2O = a quaternary ammonium(in) + ADP + phosphate + H(+)</text>
        <dbReference type="Rhea" id="RHEA:11036"/>
        <dbReference type="ChEBI" id="CHEBI:15377"/>
        <dbReference type="ChEBI" id="CHEBI:15378"/>
        <dbReference type="ChEBI" id="CHEBI:30616"/>
        <dbReference type="ChEBI" id="CHEBI:35267"/>
        <dbReference type="ChEBI" id="CHEBI:43474"/>
        <dbReference type="ChEBI" id="CHEBI:456216"/>
        <dbReference type="EC" id="7.6.2.9"/>
    </reaction>
</comment>
<dbReference type="AlphaFoldDB" id="A0A919YA24"/>
<dbReference type="RefSeq" id="WP_212977912.1">
    <property type="nucleotide sequence ID" value="NZ_AP025343.1"/>
</dbReference>
<gene>
    <name evidence="9" type="primary">afuC</name>
    <name evidence="9" type="ORF">J34TS1_17340</name>
</gene>
<evidence type="ECO:0000256" key="3">
    <source>
        <dbReference type="ARBA" id="ARBA00022840"/>
    </source>
</evidence>
<dbReference type="InterPro" id="IPR003439">
    <property type="entry name" value="ABC_transporter-like_ATP-bd"/>
</dbReference>
<comment type="subunit">
    <text evidence="5">The complex is composed of two ATP-binding proteins (OpuCA), two transmembrane proteins (OpuCB and OpuCD) and a solute-binding protein (OpuCC).</text>
</comment>
<evidence type="ECO:0000256" key="5">
    <source>
        <dbReference type="ARBA" id="ARBA00063934"/>
    </source>
</evidence>
<dbReference type="InterPro" id="IPR008995">
    <property type="entry name" value="Mo/tungstate-bd_C_term_dom"/>
</dbReference>
<dbReference type="PROSITE" id="PS50893">
    <property type="entry name" value="ABC_TRANSPORTER_2"/>
    <property type="match status" value="1"/>
</dbReference>
<dbReference type="Proteomes" id="UP000682811">
    <property type="component" value="Unassembled WGS sequence"/>
</dbReference>
<dbReference type="GO" id="GO:0016887">
    <property type="term" value="F:ATP hydrolysis activity"/>
    <property type="evidence" value="ECO:0007669"/>
    <property type="project" value="InterPro"/>
</dbReference>
<dbReference type="Pfam" id="PF00005">
    <property type="entry name" value="ABC_tran"/>
    <property type="match status" value="1"/>
</dbReference>
<dbReference type="GO" id="GO:0005524">
    <property type="term" value="F:ATP binding"/>
    <property type="evidence" value="ECO:0007669"/>
    <property type="project" value="UniProtKB-KW"/>
</dbReference>
<evidence type="ECO:0000256" key="4">
    <source>
        <dbReference type="ARBA" id="ARBA00052482"/>
    </source>
</evidence>
<dbReference type="PANTHER" id="PTHR42781">
    <property type="entry name" value="SPERMIDINE/PUTRESCINE IMPORT ATP-BINDING PROTEIN POTA"/>
    <property type="match status" value="1"/>
</dbReference>
<dbReference type="Gene3D" id="3.40.50.300">
    <property type="entry name" value="P-loop containing nucleotide triphosphate hydrolases"/>
    <property type="match status" value="1"/>
</dbReference>
<dbReference type="EC" id="7.6.2.9" evidence="6"/>
<evidence type="ECO:0000256" key="6">
    <source>
        <dbReference type="ARBA" id="ARBA00066388"/>
    </source>
</evidence>
<accession>A0A919YA24</accession>
<protein>
    <recommendedName>
        <fullName evidence="7">Carnitine transport ATP-binding protein OpuCA</fullName>
        <ecNumber evidence="6">7.6.2.9</ecNumber>
    </recommendedName>
</protein>
<keyword evidence="10" id="KW-1185">Reference proteome</keyword>
<dbReference type="InterPro" id="IPR050093">
    <property type="entry name" value="ABC_SmlMolc_Importer"/>
</dbReference>
<evidence type="ECO:0000256" key="2">
    <source>
        <dbReference type="ARBA" id="ARBA00022741"/>
    </source>
</evidence>
<dbReference type="PANTHER" id="PTHR42781:SF9">
    <property type="entry name" value="AMINO ACID ABC TRANSPORTER, ATP-BINDING PROTEIN-RELATED"/>
    <property type="match status" value="1"/>
</dbReference>
<dbReference type="SUPFAM" id="SSF50331">
    <property type="entry name" value="MOP-like"/>
    <property type="match status" value="1"/>
</dbReference>
<dbReference type="GO" id="GO:0015418">
    <property type="term" value="F:ABC-type quaternary ammonium compound transporting activity"/>
    <property type="evidence" value="ECO:0007669"/>
    <property type="project" value="UniProtKB-EC"/>
</dbReference>
<dbReference type="InterPro" id="IPR003593">
    <property type="entry name" value="AAA+_ATPase"/>
</dbReference>
<dbReference type="PROSITE" id="PS00211">
    <property type="entry name" value="ABC_TRANSPORTER_1"/>
    <property type="match status" value="1"/>
</dbReference>
<reference evidence="9 10" key="1">
    <citation type="submission" date="2021-03" db="EMBL/GenBank/DDBJ databases">
        <title>Antimicrobial resistance genes in bacteria isolated from Japanese honey, and their potential for conferring macrolide and lincosamide resistance in the American foulbrood pathogen Paenibacillus larvae.</title>
        <authorList>
            <person name="Okamoto M."/>
            <person name="Kumagai M."/>
            <person name="Kanamori H."/>
            <person name="Takamatsu D."/>
        </authorList>
    </citation>
    <scope>NUCLEOTIDE SEQUENCE [LARGE SCALE GENOMIC DNA]</scope>
    <source>
        <strain evidence="9 10">J34TS1</strain>
    </source>
</reference>
<organism evidence="9 10">
    <name type="scientific">Paenibacillus azoreducens</name>
    <dbReference type="NCBI Taxonomy" id="116718"/>
    <lineage>
        <taxon>Bacteria</taxon>
        <taxon>Bacillati</taxon>
        <taxon>Bacillota</taxon>
        <taxon>Bacilli</taxon>
        <taxon>Bacillales</taxon>
        <taxon>Paenibacillaceae</taxon>
        <taxon>Paenibacillus</taxon>
    </lineage>
</organism>
<dbReference type="SUPFAM" id="SSF52540">
    <property type="entry name" value="P-loop containing nucleoside triphosphate hydrolases"/>
    <property type="match status" value="1"/>
</dbReference>
<evidence type="ECO:0000259" key="8">
    <source>
        <dbReference type="PROSITE" id="PS50893"/>
    </source>
</evidence>
<evidence type="ECO:0000256" key="1">
    <source>
        <dbReference type="ARBA" id="ARBA00022448"/>
    </source>
</evidence>